<evidence type="ECO:0000256" key="7">
    <source>
        <dbReference type="ARBA" id="ARBA00061640"/>
    </source>
</evidence>
<dbReference type="Bgee" id="ENSSSCG00000024564">
    <property type="expression patterns" value="Expressed in psoas major muscle and 42 other cell types or tissues"/>
</dbReference>
<reference evidence="13" key="1">
    <citation type="submission" date="2009-11" db="EMBL/GenBank/DDBJ databases">
        <authorList>
            <consortium name="Porcine genome sequencing project"/>
        </authorList>
    </citation>
    <scope>NUCLEOTIDE SEQUENCE [LARGE SCALE GENOMIC DNA]</scope>
    <source>
        <strain evidence="13">Duroc</strain>
    </source>
</reference>
<feature type="region of interest" description="Disordered" evidence="10">
    <location>
        <begin position="364"/>
        <end position="423"/>
    </location>
</feature>
<evidence type="ECO:0000256" key="9">
    <source>
        <dbReference type="SAM" id="Coils"/>
    </source>
</evidence>
<evidence type="ECO:0000256" key="5">
    <source>
        <dbReference type="ARBA" id="ARBA00023128"/>
    </source>
</evidence>
<protein>
    <recommendedName>
        <fullName evidence="8">MICOS complex subunit MIC60</fullName>
    </recommendedName>
    <alternativeName>
        <fullName evidence="8">Mitofilin</fullName>
    </alternativeName>
</protein>
<comment type="subcellular location">
    <subcellularLocation>
        <location evidence="8">Mitochondrion inner membrane</location>
        <topology evidence="8">Single-pass membrane protein</topology>
    </subcellularLocation>
</comment>
<feature type="domain" description="L1 transposable element dsRBD-like" evidence="11">
    <location>
        <begin position="629"/>
        <end position="691"/>
    </location>
</feature>
<dbReference type="AlphaFoldDB" id="A0A5G2QII1"/>
<dbReference type="InterPro" id="IPR035300">
    <property type="entry name" value="L1_dsRBD"/>
</dbReference>
<reference evidence="12" key="4">
    <citation type="submission" date="2025-09" db="UniProtKB">
        <authorList>
            <consortium name="Ensembl"/>
        </authorList>
    </citation>
    <scope>IDENTIFICATION</scope>
</reference>
<dbReference type="GO" id="GO:0005743">
    <property type="term" value="C:mitochondrial inner membrane"/>
    <property type="evidence" value="ECO:0007669"/>
    <property type="project" value="UniProtKB-SubCell"/>
</dbReference>
<evidence type="ECO:0000256" key="6">
    <source>
        <dbReference type="ARBA" id="ARBA00023136"/>
    </source>
</evidence>
<feature type="compositionally biased region" description="Polar residues" evidence="10">
    <location>
        <begin position="405"/>
        <end position="423"/>
    </location>
</feature>
<dbReference type="PROSITE" id="PS51257">
    <property type="entry name" value="PROKAR_LIPOPROTEIN"/>
    <property type="match status" value="1"/>
</dbReference>
<comment type="function">
    <text evidence="8">Component of the MICOS complex, a large protein complex of the mitochondrial inner membrane that plays crucial roles in the maintenance of crista junctions, inner membrane architecture, and formation of contact sites to the outer membrane.</text>
</comment>
<comment type="similarity">
    <text evidence="1 8">Belongs to the MICOS complex subunit Mic60 family.</text>
</comment>
<feature type="coiled-coil region" evidence="9">
    <location>
        <begin position="269"/>
        <end position="303"/>
    </location>
</feature>
<evidence type="ECO:0000313" key="13">
    <source>
        <dbReference type="Proteomes" id="UP000008227"/>
    </source>
</evidence>
<keyword evidence="15" id="KW-1267">Proteomics identification</keyword>
<feature type="compositionally biased region" description="Polar residues" evidence="10">
    <location>
        <begin position="123"/>
        <end position="143"/>
    </location>
</feature>
<keyword evidence="13" id="KW-1185">Reference proteome</keyword>
<feature type="region of interest" description="Disordered" evidence="10">
    <location>
        <begin position="116"/>
        <end position="189"/>
    </location>
</feature>
<evidence type="ECO:0000313" key="12">
    <source>
        <dbReference type="Ensembl" id="ENSSSCP00000064600.1"/>
    </source>
</evidence>
<keyword evidence="2 8" id="KW-0812">Transmembrane</keyword>
<dbReference type="InterPro" id="IPR004244">
    <property type="entry name" value="Transposase_22"/>
</dbReference>
<evidence type="ECO:0000256" key="2">
    <source>
        <dbReference type="ARBA" id="ARBA00022692"/>
    </source>
</evidence>
<evidence type="ECO:0000313" key="14">
    <source>
        <dbReference type="VGNC" id="VGNC:89124"/>
    </source>
</evidence>
<dbReference type="InterPro" id="IPR042566">
    <property type="entry name" value="L1_C"/>
</dbReference>
<dbReference type="Gene3D" id="3.30.250.20">
    <property type="entry name" value="L1 transposable element, C-terminal domain"/>
    <property type="match status" value="1"/>
</dbReference>
<keyword evidence="3 8" id="KW-0999">Mitochondrion inner membrane</keyword>
<keyword evidence="4" id="KW-1133">Transmembrane helix</keyword>
<dbReference type="Gene3D" id="1.20.5.390">
    <property type="entry name" value="L1 transposable element, trimerization domain"/>
    <property type="match status" value="1"/>
</dbReference>
<comment type="subunit">
    <text evidence="8">Component of the mitochondrial contact site and cristae organizing system (MICOS) complex.</text>
</comment>
<reference evidence="12" key="3">
    <citation type="submission" date="2025-08" db="UniProtKB">
        <authorList>
            <consortium name="Ensembl"/>
        </authorList>
    </citation>
    <scope>IDENTIFICATION</scope>
</reference>
<dbReference type="Gene3D" id="3.30.70.1820">
    <property type="entry name" value="L1 transposable element, RRM domain"/>
    <property type="match status" value="1"/>
</dbReference>
<evidence type="ECO:0000259" key="11">
    <source>
        <dbReference type="Pfam" id="PF17490"/>
    </source>
</evidence>
<dbReference type="GeneTree" id="ENSGT00390000002313"/>
<sequence>MLRACHLSGVTSTAQSCLCGKFVLRPLRPCRRYSTSGSSRLSPGKIAGAGILFVGGGIGGTILYAKWDSHFRTNVEKTIPYSDKLFEMVLGSPPYTVPLPKKSIQSGPLKISSVSEVMKESKQPASQLQKQKGDTSASITGDTLSVPAPVVQHEESIKADRPATGEGKPKPATSEEASSTSVRERPPEEVAARLAQQEKQEQVKIESLVKSLEDALSQSAYITQQAIVAQNAAVQAVTAHANILKTAMDDSEVAGEKKSAQWRTVEGALKERRKAVDEAADALLKAKEELEKLKSVIENAKKEEVAGAKSHITAAEGKLHSMIVDLDNVVQKVQAAQSEAKVVSQYHELVVQARDDFKRELDSITPEVSPGWKGMMTRQTLPDHGEYNSLRRKKTTSKMKKLRNHSQSNQQENSPKTVNNETDLGSLTDLEFKREIVKILKELREDMNSNADTLRKELENIRRSQEKLEHSFAEMQTELGAVKTRMNNAEERISDMEDRIMEITQSGQQTENRIKKLESNIRDLWDNIKRANLLIIGIPEGVEKDKGMENIFEEIIAGNFPNLKDTGFKIQEAQRAPNKLNPNRPTPRHIIIKMAKVNDKERILKAAREKQNVTYKGTPIRISADFSTETLQARREWQEIFKVLKGKNMQPRILYPARISFKIEGEIKIFPNKQKLKEYSNTKPRLKEILKGLL</sequence>
<dbReference type="Pfam" id="PF17490">
    <property type="entry name" value="Tnp_22_dsRBD"/>
    <property type="match status" value="1"/>
</dbReference>
<comment type="similarity">
    <text evidence="7">Belongs to the transposase 22 family.</text>
</comment>
<name>A0A5G2QII1_PIG</name>
<evidence type="ECO:0000256" key="8">
    <source>
        <dbReference type="RuleBase" id="RU363000"/>
    </source>
</evidence>
<keyword evidence="5 8" id="KW-0496">Mitochondrion</keyword>
<keyword evidence="6" id="KW-0472">Membrane</keyword>
<evidence type="ECO:0000256" key="3">
    <source>
        <dbReference type="ARBA" id="ARBA00022792"/>
    </source>
</evidence>
<accession>A0A5G2QII1</accession>
<evidence type="ECO:0000256" key="4">
    <source>
        <dbReference type="ARBA" id="ARBA00022989"/>
    </source>
</evidence>
<organism evidence="12 13">
    <name type="scientific">Sus scrofa</name>
    <name type="common">Pig</name>
    <dbReference type="NCBI Taxonomy" id="9823"/>
    <lineage>
        <taxon>Eukaryota</taxon>
        <taxon>Metazoa</taxon>
        <taxon>Chordata</taxon>
        <taxon>Craniata</taxon>
        <taxon>Vertebrata</taxon>
        <taxon>Euteleostomi</taxon>
        <taxon>Mammalia</taxon>
        <taxon>Eutheria</taxon>
        <taxon>Laurasiatheria</taxon>
        <taxon>Artiodactyla</taxon>
        <taxon>Suina</taxon>
        <taxon>Suidae</taxon>
        <taxon>Sus</taxon>
    </lineage>
</organism>
<gene>
    <name evidence="12 14" type="primary">IMMT</name>
</gene>
<evidence type="ECO:0007829" key="15">
    <source>
        <dbReference type="PeptideAtlas" id="A0A5G2QII1"/>
    </source>
</evidence>
<feature type="compositionally biased region" description="Basic residues" evidence="10">
    <location>
        <begin position="390"/>
        <end position="404"/>
    </location>
</feature>
<dbReference type="Proteomes" id="UP000008227">
    <property type="component" value="Chromosome 3"/>
</dbReference>
<dbReference type="Pfam" id="PF09731">
    <property type="entry name" value="Mitofilin"/>
    <property type="match status" value="1"/>
</dbReference>
<dbReference type="FunFam" id="3.30.70.1820:FF:000002">
    <property type="entry name" value="LINE-1 retrotransposable element ORF1 protein"/>
    <property type="match status" value="1"/>
</dbReference>
<dbReference type="PANTHER" id="PTHR11505">
    <property type="entry name" value="L1 TRANSPOSABLE ELEMENT-RELATED"/>
    <property type="match status" value="1"/>
</dbReference>
<feature type="compositionally biased region" description="Basic and acidic residues" evidence="10">
    <location>
        <begin position="152"/>
        <end position="169"/>
    </location>
</feature>
<dbReference type="VGNC" id="VGNC:89124">
    <property type="gene designation" value="IMMT"/>
</dbReference>
<feature type="coiled-coil region" evidence="9">
    <location>
        <begin position="437"/>
        <end position="520"/>
    </location>
</feature>
<dbReference type="InterPro" id="IPR019133">
    <property type="entry name" value="MIC60"/>
</dbReference>
<evidence type="ECO:0000256" key="1">
    <source>
        <dbReference type="ARBA" id="ARBA00010877"/>
    </source>
</evidence>
<reference evidence="12" key="2">
    <citation type="journal article" date="2020" name="Gigascience">
        <title>An improved pig reference genome sequence to enable pig genetics and genomics research.</title>
        <authorList>
            <person name="Warr A."/>
            <person name="Affara N."/>
            <person name="Aken B."/>
            <person name="Beiki H."/>
            <person name="Bickhart D.M."/>
            <person name="Billis K."/>
            <person name="Chow W."/>
            <person name="Eory L."/>
            <person name="Finlayson H.A."/>
            <person name="Flicek P."/>
            <person name="Giron C.G."/>
            <person name="Griffin D.K."/>
            <person name="Hall R."/>
            <person name="Hannum G."/>
            <person name="Hourlier T."/>
            <person name="Howe K."/>
            <person name="Hume D.A."/>
            <person name="Izuogu O."/>
            <person name="Kim K."/>
            <person name="Koren S."/>
            <person name="Liu H."/>
            <person name="Manchanda N."/>
            <person name="Martin F.J."/>
            <person name="Nonneman D.J."/>
            <person name="O'Connor R.E."/>
            <person name="Phillippy A.M."/>
            <person name="Rohrer G.A."/>
            <person name="Rosen B.D."/>
            <person name="Rund L.A."/>
            <person name="Sargent C.A."/>
            <person name="Schook L.B."/>
            <person name="Schroeder S.G."/>
            <person name="Schwartz A.S."/>
            <person name="Skinner B.M."/>
            <person name="Talbot R."/>
            <person name="Tseng E."/>
            <person name="Tuggle C.K."/>
            <person name="Watson M."/>
            <person name="Smith T.P.L."/>
            <person name="Archibald A.L."/>
        </authorList>
    </citation>
    <scope>NUCLEOTIDE SEQUENCE [LARGE SCALE GENOMIC DNA]</scope>
    <source>
        <strain evidence="12">Duroc</strain>
    </source>
</reference>
<dbReference type="ExpressionAtlas" id="A0A5G2QII1">
    <property type="expression patterns" value="baseline and differential"/>
</dbReference>
<evidence type="ECO:0000256" key="10">
    <source>
        <dbReference type="SAM" id="MobiDB-lite"/>
    </source>
</evidence>
<keyword evidence="9" id="KW-0175">Coiled coil</keyword>
<proteinExistence type="evidence at protein level"/>
<dbReference type="Ensembl" id="ENSSSCT00000088689.1">
    <property type="protein sequence ID" value="ENSSSCP00000064600.1"/>
    <property type="gene ID" value="ENSSSCG00000024564.4"/>
</dbReference>